<comment type="caution">
    <text evidence="2">The sequence shown here is derived from an EMBL/GenBank/DDBJ whole genome shotgun (WGS) entry which is preliminary data.</text>
</comment>
<feature type="transmembrane region" description="Helical" evidence="1">
    <location>
        <begin position="453"/>
        <end position="475"/>
    </location>
</feature>
<feature type="transmembrane region" description="Helical" evidence="1">
    <location>
        <begin position="579"/>
        <end position="597"/>
    </location>
</feature>
<organism evidence="2 3">
    <name type="scientific">Paramecium octaurelia</name>
    <dbReference type="NCBI Taxonomy" id="43137"/>
    <lineage>
        <taxon>Eukaryota</taxon>
        <taxon>Sar</taxon>
        <taxon>Alveolata</taxon>
        <taxon>Ciliophora</taxon>
        <taxon>Intramacronucleata</taxon>
        <taxon>Oligohymenophorea</taxon>
        <taxon>Peniculida</taxon>
        <taxon>Parameciidae</taxon>
        <taxon>Paramecium</taxon>
    </lineage>
</organism>
<dbReference type="OMA" id="FIQPKFA"/>
<keyword evidence="1" id="KW-1133">Transmembrane helix</keyword>
<dbReference type="OrthoDB" id="308006at2759"/>
<keyword evidence="1" id="KW-0812">Transmembrane</keyword>
<evidence type="ECO:0000256" key="1">
    <source>
        <dbReference type="SAM" id="Phobius"/>
    </source>
</evidence>
<reference evidence="2" key="1">
    <citation type="submission" date="2021-01" db="EMBL/GenBank/DDBJ databases">
        <authorList>
            <consortium name="Genoscope - CEA"/>
            <person name="William W."/>
        </authorList>
    </citation>
    <scope>NUCLEOTIDE SEQUENCE</scope>
</reference>
<evidence type="ECO:0000313" key="3">
    <source>
        <dbReference type="Proteomes" id="UP000683925"/>
    </source>
</evidence>
<dbReference type="AlphaFoldDB" id="A0A8S1Y3X7"/>
<evidence type="ECO:0000313" key="2">
    <source>
        <dbReference type="EMBL" id="CAD8208300.1"/>
    </source>
</evidence>
<dbReference type="Proteomes" id="UP000683925">
    <property type="component" value="Unassembled WGS sequence"/>
</dbReference>
<protein>
    <recommendedName>
        <fullName evidence="4">Transmembrane protein</fullName>
    </recommendedName>
</protein>
<feature type="transmembrane region" description="Helical" evidence="1">
    <location>
        <begin position="408"/>
        <end position="433"/>
    </location>
</feature>
<evidence type="ECO:0008006" key="4">
    <source>
        <dbReference type="Google" id="ProtNLM"/>
    </source>
</evidence>
<name>A0A8S1Y3X7_PAROT</name>
<feature type="transmembrane region" description="Helical" evidence="1">
    <location>
        <begin position="694"/>
        <end position="720"/>
    </location>
</feature>
<gene>
    <name evidence="2" type="ORF">POCTA_138.1.T1430171</name>
</gene>
<feature type="transmembrane region" description="Helical" evidence="1">
    <location>
        <begin position="671"/>
        <end position="688"/>
    </location>
</feature>
<keyword evidence="3" id="KW-1185">Reference proteome</keyword>
<accession>A0A8S1Y3X7</accession>
<feature type="transmembrane region" description="Helical" evidence="1">
    <location>
        <begin position="609"/>
        <end position="626"/>
    </location>
</feature>
<sequence>MNLEKECIIIFDEKEEIPLQIEIEDVKSKQYLGQPLTSDKVGLSMCISGYQQNQLQKKIDELKEIARIAKQKDGDLQQTQMIQNLPYILFGPKQLQTNSGQYEFRKQFCNQAKVQKVQSDQKSNVSILIYQGETYQSLCQQISQYNKDVTKLTPIVLINGKTAFKKLLRSNENLFKNLYQFSYLPFHQKFETSNYHSLYFQIVDDKTKKIVYYFVFSRELNKLELIKWIYQGILRFIQPKFAVIAPSNVTYLQSLNILQLFKILEEDEKYFGVQSLNKIYYKGSFSDNLLEDLSDIALNLDCMFKLKQFHDPLSCIYMWERIEEFIGDYISRLTNEYSLNMWAVGYSAILPKLMLEVANKELKIITQQISMQQFNQNQFETVFNQFCEFKQNVNYQFKKCRFRSCRNLLQWFISKVIFLYNYFAISICFFFSFQCPYHVFYNFMGESVGYTAISILLPLLYAINVLLFILLTQLYHFQDKIIDKNQNKEIAIMGQKDDQKECFNFQAIAESQNIDVLYYQQLDQRYQIKVEIQEDDYLRDVSHSMKGDLLKKEIYLGYKFPQLKYISDYINILIEIQNYLDFTVSIFIIVNLILIYTEQVNNAQTEVEMILIASAFNIIILFRFFTQGSGIFRLMYKFSLLSYFWHFFQLPKRSSPAIQRIDQKKQLGTQVFLNFVLFYAFISIESYYNYSGYILIAIFAFLSIVYLIMGLFNCISYLCYNTSIPKNLAEIMEVKLFNSLKLEDDSQNTLIGKARKLIGENVKNDNNKFQDDLKLTQLMNNHDFRNLTNTIKIQIKEDLQKQNLKMEDIQLITAQVELAINKYYQNANNQQQDQKKENELNQNIIQNQQKQSQQQQKIQNINSELKGDDQKLSNKSSQVNYLLQSNNNLPSLLNQNNKIGSQINQNAGSQLKQNFGSQVKQNDFGGQIIRQNQK</sequence>
<keyword evidence="1" id="KW-0472">Membrane</keyword>
<dbReference type="EMBL" id="CAJJDP010000144">
    <property type="protein sequence ID" value="CAD8208300.1"/>
    <property type="molecule type" value="Genomic_DNA"/>
</dbReference>
<proteinExistence type="predicted"/>